<dbReference type="InterPro" id="IPR036761">
    <property type="entry name" value="TTHA0802/YceI-like_sf"/>
</dbReference>
<organism evidence="2 3">
    <name type="scientific">Microvenator marinus</name>
    <dbReference type="NCBI Taxonomy" id="2600177"/>
    <lineage>
        <taxon>Bacteria</taxon>
        <taxon>Deltaproteobacteria</taxon>
        <taxon>Bradymonadales</taxon>
        <taxon>Microvenatoraceae</taxon>
        <taxon>Microvenator</taxon>
    </lineage>
</organism>
<evidence type="ECO:0000313" key="3">
    <source>
        <dbReference type="Proteomes" id="UP000321595"/>
    </source>
</evidence>
<dbReference type="PANTHER" id="PTHR34406">
    <property type="entry name" value="PROTEIN YCEI"/>
    <property type="match status" value="1"/>
</dbReference>
<evidence type="ECO:0000313" key="2">
    <source>
        <dbReference type="EMBL" id="QED27169.1"/>
    </source>
</evidence>
<dbReference type="InterPro" id="IPR007372">
    <property type="entry name" value="Lipid/polyisoprenoid-bd_YceI"/>
</dbReference>
<reference evidence="2 3" key="1">
    <citation type="submission" date="2019-08" db="EMBL/GenBank/DDBJ databases">
        <authorList>
            <person name="Liang Q."/>
        </authorList>
    </citation>
    <scope>NUCLEOTIDE SEQUENCE [LARGE SCALE GENOMIC DNA]</scope>
    <source>
        <strain evidence="2 3">V1718</strain>
    </source>
</reference>
<gene>
    <name evidence="2" type="ORF">FRD01_07910</name>
</gene>
<dbReference type="RefSeq" id="WP_146958854.1">
    <property type="nucleotide sequence ID" value="NZ_CP042467.1"/>
</dbReference>
<dbReference type="Gene3D" id="2.40.128.110">
    <property type="entry name" value="Lipid/polyisoprenoid-binding, YceI-like"/>
    <property type="match status" value="1"/>
</dbReference>
<dbReference type="Pfam" id="PF04264">
    <property type="entry name" value="YceI"/>
    <property type="match status" value="1"/>
</dbReference>
<dbReference type="SMART" id="SM00867">
    <property type="entry name" value="YceI"/>
    <property type="match status" value="1"/>
</dbReference>
<dbReference type="SUPFAM" id="SSF101874">
    <property type="entry name" value="YceI-like"/>
    <property type="match status" value="1"/>
</dbReference>
<feature type="domain" description="Lipid/polyisoprenoid-binding YceI-like" evidence="1">
    <location>
        <begin position="4"/>
        <end position="172"/>
    </location>
</feature>
<dbReference type="EMBL" id="CP042467">
    <property type="protein sequence ID" value="QED27169.1"/>
    <property type="molecule type" value="Genomic_DNA"/>
</dbReference>
<sequence>MAHTLNFDNSHSRIGFTVKHMMFAKVKGSFQEWTGDFTYDPSNPEASKVNVTIQAASIETGNGDRDAHLKSGDFFDAEKFPTLNFKSTKFQKQGNALTIEGELTIRDVTKPVTITAEETGTGVDPWGNKRIGFAGSTSINRKDFGLTWNQALEAGGVLVGENVDIDIEVQTVVAG</sequence>
<dbReference type="AlphaFoldDB" id="A0A5B8XUR5"/>
<evidence type="ECO:0000259" key="1">
    <source>
        <dbReference type="SMART" id="SM00867"/>
    </source>
</evidence>
<dbReference type="Proteomes" id="UP000321595">
    <property type="component" value="Chromosome"/>
</dbReference>
<proteinExistence type="predicted"/>
<name>A0A5B8XUR5_9DELT</name>
<protein>
    <submittedName>
        <fullName evidence="2">Polyisoprenoid-binding protein</fullName>
    </submittedName>
</protein>
<dbReference type="PANTHER" id="PTHR34406:SF1">
    <property type="entry name" value="PROTEIN YCEI"/>
    <property type="match status" value="1"/>
</dbReference>
<keyword evidence="3" id="KW-1185">Reference proteome</keyword>
<dbReference type="KEGG" id="bbae:FRD01_07910"/>
<dbReference type="OrthoDB" id="9811006at2"/>
<accession>A0A5B8XUR5</accession>